<dbReference type="Proteomes" id="UP000292235">
    <property type="component" value="Chromosome"/>
</dbReference>
<dbReference type="SUPFAM" id="SSF54001">
    <property type="entry name" value="Cysteine proteinases"/>
    <property type="match status" value="1"/>
</dbReference>
<dbReference type="OrthoDB" id="5244330at2"/>
<feature type="compositionally biased region" description="Basic and acidic residues" evidence="6">
    <location>
        <begin position="164"/>
        <end position="178"/>
    </location>
</feature>
<protein>
    <submittedName>
        <fullName evidence="8">Putative endopeptidase</fullName>
        <ecNumber evidence="8">3.4.-.-</ecNumber>
    </submittedName>
</protein>
<dbReference type="KEGG" id="strr:EKD16_10050"/>
<keyword evidence="4" id="KW-0788">Thiol protease</keyword>
<feature type="coiled-coil region" evidence="5">
    <location>
        <begin position="38"/>
        <end position="93"/>
    </location>
</feature>
<evidence type="ECO:0000256" key="2">
    <source>
        <dbReference type="ARBA" id="ARBA00022670"/>
    </source>
</evidence>
<dbReference type="Pfam" id="PF00877">
    <property type="entry name" value="NLPC_P60"/>
    <property type="match status" value="1"/>
</dbReference>
<dbReference type="EC" id="3.4.-.-" evidence="8"/>
<dbReference type="GO" id="GO:0008234">
    <property type="term" value="F:cysteine-type peptidase activity"/>
    <property type="evidence" value="ECO:0007669"/>
    <property type="project" value="UniProtKB-KW"/>
</dbReference>
<dbReference type="PANTHER" id="PTHR47053">
    <property type="entry name" value="MUREIN DD-ENDOPEPTIDASE MEPH-RELATED"/>
    <property type="match status" value="1"/>
</dbReference>
<reference evidence="8 9" key="1">
    <citation type="submission" date="2019-02" db="EMBL/GenBank/DDBJ databases">
        <authorList>
            <person name="Khodamoradi S."/>
            <person name="Hahnke R.L."/>
            <person name="Kaempfer P."/>
            <person name="Schumann P."/>
            <person name="Rohde M."/>
            <person name="Steinert M."/>
            <person name="Luzhetskyy A."/>
            <person name="Wink J."/>
            <person name="Ruckert C."/>
        </authorList>
    </citation>
    <scope>NUCLEOTIDE SEQUENCE [LARGE SCALE GENOMIC DNA]</scope>
    <source>
        <strain evidence="8 9">M2</strain>
    </source>
</reference>
<keyword evidence="3 8" id="KW-0378">Hydrolase</keyword>
<evidence type="ECO:0000256" key="6">
    <source>
        <dbReference type="SAM" id="MobiDB-lite"/>
    </source>
</evidence>
<dbReference type="Gene3D" id="3.90.1720.10">
    <property type="entry name" value="endopeptidase domain like (from Nostoc punctiforme)"/>
    <property type="match status" value="1"/>
</dbReference>
<dbReference type="InterPro" id="IPR051202">
    <property type="entry name" value="Peptidase_C40"/>
</dbReference>
<dbReference type="EMBL" id="CP036455">
    <property type="protein sequence ID" value="QBI53797.1"/>
    <property type="molecule type" value="Genomic_DNA"/>
</dbReference>
<evidence type="ECO:0000256" key="4">
    <source>
        <dbReference type="ARBA" id="ARBA00022807"/>
    </source>
</evidence>
<feature type="region of interest" description="Disordered" evidence="6">
    <location>
        <begin position="164"/>
        <end position="183"/>
    </location>
</feature>
<keyword evidence="5" id="KW-0175">Coiled coil</keyword>
<feature type="domain" description="NlpC/P60" evidence="7">
    <location>
        <begin position="214"/>
        <end position="331"/>
    </location>
</feature>
<sequence length="331" mass="35618" precursor="true">MTSTGGRRTARRLATGFGVVAAGGLIVPSGVAYAEPTQEEVESKLGELQEQADGIVQDYNKAKEDYDAAKEKADDLKERVGDEQERYEKLRDDVAEFASAAYQGSDLSAPSTVINTGSPEDLLAQSADIGYLSEHQKEKLDDFSDSSERLFRLKDEADSALAEAKDKKDEIEQKKDEVEEKIDEQEDLLAEFPEAEPASGGDDSAGASYTGPASGNARAALDFAFAQVGKPYVYGATGPSSYDCSGLVMRAWGAAGVSLPRTTYGQAEVGHRVSRDQLQPGDIVFFYGGLGHDGLYVGNGQMVHAPRTGRNVEVVSLSGYWDSQFQFGVRP</sequence>
<keyword evidence="2" id="KW-0645">Protease</keyword>
<dbReference type="RefSeq" id="WP_131098099.1">
    <property type="nucleotide sequence ID" value="NZ_CP036455.1"/>
</dbReference>
<evidence type="ECO:0000256" key="3">
    <source>
        <dbReference type="ARBA" id="ARBA00022801"/>
    </source>
</evidence>
<dbReference type="GO" id="GO:0006508">
    <property type="term" value="P:proteolysis"/>
    <property type="evidence" value="ECO:0007669"/>
    <property type="project" value="UniProtKB-KW"/>
</dbReference>
<comment type="similarity">
    <text evidence="1">Belongs to the peptidase C40 family.</text>
</comment>
<dbReference type="AlphaFoldDB" id="A0A4P6Q4X9"/>
<evidence type="ECO:0000256" key="5">
    <source>
        <dbReference type="SAM" id="Coils"/>
    </source>
</evidence>
<accession>A0A4P6Q4X9</accession>
<name>A0A4P6Q4X9_9ACTN</name>
<dbReference type="Gene3D" id="6.10.250.3150">
    <property type="match status" value="1"/>
</dbReference>
<organism evidence="8 9">
    <name type="scientific">Streptomonospora litoralis</name>
    <dbReference type="NCBI Taxonomy" id="2498135"/>
    <lineage>
        <taxon>Bacteria</taxon>
        <taxon>Bacillati</taxon>
        <taxon>Actinomycetota</taxon>
        <taxon>Actinomycetes</taxon>
        <taxon>Streptosporangiales</taxon>
        <taxon>Nocardiopsidaceae</taxon>
        <taxon>Streptomonospora</taxon>
    </lineage>
</organism>
<dbReference type="InterPro" id="IPR000064">
    <property type="entry name" value="NLP_P60_dom"/>
</dbReference>
<evidence type="ECO:0000256" key="1">
    <source>
        <dbReference type="ARBA" id="ARBA00007074"/>
    </source>
</evidence>
<evidence type="ECO:0000313" key="8">
    <source>
        <dbReference type="EMBL" id="QBI53797.1"/>
    </source>
</evidence>
<keyword evidence="9" id="KW-1185">Reference proteome</keyword>
<dbReference type="PROSITE" id="PS51935">
    <property type="entry name" value="NLPC_P60"/>
    <property type="match status" value="1"/>
</dbReference>
<dbReference type="PANTHER" id="PTHR47053:SF1">
    <property type="entry name" value="MUREIN DD-ENDOPEPTIDASE MEPH-RELATED"/>
    <property type="match status" value="1"/>
</dbReference>
<proteinExistence type="inferred from homology"/>
<dbReference type="InterPro" id="IPR038765">
    <property type="entry name" value="Papain-like_cys_pep_sf"/>
</dbReference>
<evidence type="ECO:0000259" key="7">
    <source>
        <dbReference type="PROSITE" id="PS51935"/>
    </source>
</evidence>
<gene>
    <name evidence="8" type="ORF">EKD16_10050</name>
</gene>
<evidence type="ECO:0000313" key="9">
    <source>
        <dbReference type="Proteomes" id="UP000292235"/>
    </source>
</evidence>